<dbReference type="GeneID" id="62143789"/>
<dbReference type="RefSeq" id="XP_038738071.1">
    <property type="nucleotide sequence ID" value="XM_038870710.1"/>
</dbReference>
<evidence type="ECO:0000313" key="2">
    <source>
        <dbReference type="Proteomes" id="UP000710849"/>
    </source>
</evidence>
<evidence type="ECO:0000313" key="1">
    <source>
        <dbReference type="EMBL" id="KAF7954941.1"/>
    </source>
</evidence>
<reference evidence="1 2" key="1">
    <citation type="journal article" date="2020" name="Genome Biol. Evol.">
        <title>Comparative genomics of Sclerotiniaceae.</title>
        <authorList>
            <person name="Valero Jimenez C.A."/>
            <person name="Steentjes M."/>
            <person name="Scholten O.E."/>
            <person name="Van Kan J.A.L."/>
        </authorList>
    </citation>
    <scope>NUCLEOTIDE SEQUENCE [LARGE SCALE GENOMIC DNA]</scope>
    <source>
        <strain evidence="1 2">MUCL 94</strain>
    </source>
</reference>
<comment type="caution">
    <text evidence="1">The sequence shown here is derived from an EMBL/GenBank/DDBJ whole genome shotgun (WGS) entry which is preliminary data.</text>
</comment>
<proteinExistence type="predicted"/>
<name>A0A9P5LZA8_9HELO</name>
<dbReference type="AlphaFoldDB" id="A0A9P5LZA8"/>
<keyword evidence="2" id="KW-1185">Reference proteome</keyword>
<dbReference type="Proteomes" id="UP000710849">
    <property type="component" value="Unassembled WGS sequence"/>
</dbReference>
<dbReference type="EMBL" id="RCSW01000001">
    <property type="protein sequence ID" value="KAF7954941.1"/>
    <property type="molecule type" value="Genomic_DNA"/>
</dbReference>
<organism evidence="1 2">
    <name type="scientific">Botrytis byssoidea</name>
    <dbReference type="NCBI Taxonomy" id="139641"/>
    <lineage>
        <taxon>Eukaryota</taxon>
        <taxon>Fungi</taxon>
        <taxon>Dikarya</taxon>
        <taxon>Ascomycota</taxon>
        <taxon>Pezizomycotina</taxon>
        <taxon>Leotiomycetes</taxon>
        <taxon>Helotiales</taxon>
        <taxon>Sclerotiniaceae</taxon>
        <taxon>Botrytis</taxon>
    </lineage>
</organism>
<sequence>MINNIVLSFVALFKAFPKLSILSAVSSKQTDSMHLSKFIIFLAAVGNSFVMASPTLRSDGLSAKLVDDSFYERIAIDNIGDKREGTSIDADAAYGLYED</sequence>
<accession>A0A9P5LZA8</accession>
<protein>
    <submittedName>
        <fullName evidence="1">Uncharacterized protein</fullName>
    </submittedName>
</protein>
<gene>
    <name evidence="1" type="ORF">EAE97_000200</name>
</gene>